<name>A0A6G0SSP7_APHGL</name>
<dbReference type="InterPro" id="IPR029526">
    <property type="entry name" value="PGBD"/>
</dbReference>
<feature type="domain" description="PiggyBac transposable element-derived protein" evidence="1">
    <location>
        <begin position="154"/>
        <end position="522"/>
    </location>
</feature>
<reference evidence="2 3" key="1">
    <citation type="submission" date="2019-08" db="EMBL/GenBank/DDBJ databases">
        <title>The genome of the soybean aphid Biotype 1, its phylome, world population structure and adaptation to the North American continent.</title>
        <authorList>
            <person name="Giordano R."/>
            <person name="Donthu R.K."/>
            <person name="Hernandez A.G."/>
            <person name="Wright C.L."/>
            <person name="Zimin A.V."/>
        </authorList>
    </citation>
    <scope>NUCLEOTIDE SEQUENCE [LARGE SCALE GENOMIC DNA]</scope>
    <source>
        <tissue evidence="2">Whole aphids</tissue>
    </source>
</reference>
<dbReference type="Proteomes" id="UP000475862">
    <property type="component" value="Unassembled WGS sequence"/>
</dbReference>
<proteinExistence type="predicted"/>
<dbReference type="Pfam" id="PF13843">
    <property type="entry name" value="DDE_Tnp_1_7"/>
    <property type="match status" value="1"/>
</dbReference>
<dbReference type="PANTHER" id="PTHR47272">
    <property type="entry name" value="DDE_TNP_1_7 DOMAIN-CONTAINING PROTEIN"/>
    <property type="match status" value="1"/>
</dbReference>
<comment type="caution">
    <text evidence="2">The sequence shown here is derived from an EMBL/GenBank/DDBJ whole genome shotgun (WGS) entry which is preliminary data.</text>
</comment>
<dbReference type="EMBL" id="VYZN01003073">
    <property type="protein sequence ID" value="KAE9521339.1"/>
    <property type="molecule type" value="Genomic_DNA"/>
</dbReference>
<dbReference type="OrthoDB" id="6599603at2759"/>
<sequence>MSNHKGLSEQEMLYALFEIPVDSDDEFDENDFDELNEFVTVDDMDGYLNSNEVELPVIDENLVFVESLNHNNPIVTSVPHDVTNDVLLSSTYTNNFSENTTQPTVSISENTNCHQKPFTPITSVNWTNIPFEHSTSSQFLGSEELTADILNLDSPYQIFSYFFDNDLIDHICEETLKYSIQKNIQKPFKINRTDFKRFLGICIMMSVHKNPSIRSYWSSNIGNTVIKNTMPVNVFEKIKQFLHFNDNSQLIPFNRPGHDRLYRIRPLLETLNKKFQSVPLEECLSIDEQLCSTKTKHYLKQYIPMKPHKWGYKLFVMAGVSGFAYNVEIYSGQENNSDLRRPCEPDIGASANVVVRLARIIPSNNNFKLYYDNYYTSIQLMIYLKSRGIESLGTVRRNRLKNVPFPSDTVMKSKDRGTMYECTATVNEEKITAVLWKDNKLVILLSTFVGMNPVEHVKRFSKKEKKTIMVPFPNIVSIYNKHMGGVDLLDANIGRYKISIKSRKWYMRLFYHLIDITVTNSWILQKRIYESKGQKYQSSLADFREELAVSLCQMGELVSPKRGRPLKEDKLGNITDKKRQRNVNTTPMDVRFDGFQHMPEWSQSRQKCKYLGCKGITYISCAKCSKALCFTRSSNCFNKYHMK</sequence>
<keyword evidence="3" id="KW-1185">Reference proteome</keyword>
<gene>
    <name evidence="2" type="ORF">AGLY_018261</name>
</gene>
<accession>A0A6G0SSP7</accession>
<organism evidence="2 3">
    <name type="scientific">Aphis glycines</name>
    <name type="common">Soybean aphid</name>
    <dbReference type="NCBI Taxonomy" id="307491"/>
    <lineage>
        <taxon>Eukaryota</taxon>
        <taxon>Metazoa</taxon>
        <taxon>Ecdysozoa</taxon>
        <taxon>Arthropoda</taxon>
        <taxon>Hexapoda</taxon>
        <taxon>Insecta</taxon>
        <taxon>Pterygota</taxon>
        <taxon>Neoptera</taxon>
        <taxon>Paraneoptera</taxon>
        <taxon>Hemiptera</taxon>
        <taxon>Sternorrhyncha</taxon>
        <taxon>Aphidomorpha</taxon>
        <taxon>Aphidoidea</taxon>
        <taxon>Aphididae</taxon>
        <taxon>Aphidini</taxon>
        <taxon>Aphis</taxon>
        <taxon>Aphis</taxon>
    </lineage>
</organism>
<protein>
    <recommendedName>
        <fullName evidence="1">PiggyBac transposable element-derived protein domain-containing protein</fullName>
    </recommendedName>
</protein>
<evidence type="ECO:0000313" key="3">
    <source>
        <dbReference type="Proteomes" id="UP000475862"/>
    </source>
</evidence>
<evidence type="ECO:0000259" key="1">
    <source>
        <dbReference type="Pfam" id="PF13843"/>
    </source>
</evidence>
<evidence type="ECO:0000313" key="2">
    <source>
        <dbReference type="EMBL" id="KAE9521339.1"/>
    </source>
</evidence>
<dbReference type="AlphaFoldDB" id="A0A6G0SSP7"/>